<keyword evidence="2" id="KW-1185">Reference proteome</keyword>
<evidence type="ECO:0000313" key="1">
    <source>
        <dbReference type="EMBL" id="GLB47268.1"/>
    </source>
</evidence>
<name>A0A9W6B251_9LACO</name>
<proteinExistence type="predicted"/>
<dbReference type="AlphaFoldDB" id="A0A9W6B251"/>
<dbReference type="EMBL" id="BRPL01000002">
    <property type="protein sequence ID" value="GLB47268.1"/>
    <property type="molecule type" value="Genomic_DNA"/>
</dbReference>
<gene>
    <name evidence="1" type="ORF">WR164_12470</name>
</gene>
<sequence length="136" mass="16424">MIPMTPESKDDQNRTWICSHHLNGNYSTENDQCDLIFKDYEHTIRFNEQSEYVKRRIEEAGRIQAFIKIILNSPQRNIQEVLNPLNHSYLGGKTYQQFENFRDKEMVKKVLKYLEYDKMSKERLDEMMKTIKQNKI</sequence>
<organism evidence="1 2">
    <name type="scientific">Philodulcilactobacillus myokoensis</name>
    <dbReference type="NCBI Taxonomy" id="2929573"/>
    <lineage>
        <taxon>Bacteria</taxon>
        <taxon>Bacillati</taxon>
        <taxon>Bacillota</taxon>
        <taxon>Bacilli</taxon>
        <taxon>Lactobacillales</taxon>
        <taxon>Lactobacillaceae</taxon>
        <taxon>Philodulcilactobacillus</taxon>
    </lineage>
</organism>
<protein>
    <submittedName>
        <fullName evidence="1">Uncharacterized protein</fullName>
    </submittedName>
</protein>
<dbReference type="Proteomes" id="UP001144204">
    <property type="component" value="Unassembled WGS sequence"/>
</dbReference>
<reference evidence="1" key="2">
    <citation type="journal article" date="2023" name="PLoS ONE">
        <title>Philodulcilactobacillus myokoensis gen. nov., sp. nov., a fructophilic, acidophilic, and agar-phobic lactic acid bacterium isolated from fermented vegetable extracts.</title>
        <authorList>
            <person name="Kouya T."/>
            <person name="Ishiyama Y."/>
            <person name="Ohashi S."/>
            <person name="Kumakubo R."/>
            <person name="Yamazaki T."/>
            <person name="Otaki T."/>
        </authorList>
    </citation>
    <scope>NUCLEOTIDE SEQUENCE</scope>
    <source>
        <strain evidence="1">WR16-4</strain>
    </source>
</reference>
<reference evidence="1" key="1">
    <citation type="submission" date="2022-07" db="EMBL/GenBank/DDBJ databases">
        <authorList>
            <person name="Kouya T."/>
            <person name="Ishiyama Y."/>
        </authorList>
    </citation>
    <scope>NUCLEOTIDE SEQUENCE</scope>
    <source>
        <strain evidence="1">WR16-4</strain>
    </source>
</reference>
<accession>A0A9W6B251</accession>
<comment type="caution">
    <text evidence="1">The sequence shown here is derived from an EMBL/GenBank/DDBJ whole genome shotgun (WGS) entry which is preliminary data.</text>
</comment>
<evidence type="ECO:0000313" key="2">
    <source>
        <dbReference type="Proteomes" id="UP001144204"/>
    </source>
</evidence>